<dbReference type="Pfam" id="PF04168">
    <property type="entry name" value="Alpha-E"/>
    <property type="match status" value="1"/>
</dbReference>
<dbReference type="PANTHER" id="PTHR34595">
    <property type="entry name" value="BLR5612 PROTEIN"/>
    <property type="match status" value="1"/>
</dbReference>
<accession>A0A085VVQ3</accession>
<dbReference type="InterPro" id="IPR007296">
    <property type="entry name" value="DUF403"/>
</dbReference>
<feature type="domain" description="DUF403" evidence="1">
    <location>
        <begin position="1"/>
        <end position="314"/>
    </location>
</feature>
<name>A0A085VVQ3_9BACT</name>
<sequence length="327" mass="37053">MIARVAEHCFWLGRYLERAESTARVLQVTGTLALDAGLSPEQVWSPVVVVFGERERFDALHGTVAESDGEQVQQYMVWEQKNPSSLIEVLSWARENARAIREVVSLECWEVLNELYLWLHSEEARREFKEHRYGFYRHVRRMAQLCLGLFRNTMLHDAPLDFITLGVLLERVGQTARVLDVHHHAFKQLPDGHQVVETSLWLSLLRACSGFEAFMKRNQGKVTGDAVASFLLFEQEFPRSIRYCLKSATRYLEEFHPPGTRGLPGAETVALSKQLLARLRPDALADPNITIHSLLTHVVDSTAALCQSLAAEFFGTPKTLGSQVQAQ</sequence>
<evidence type="ECO:0000313" key="3">
    <source>
        <dbReference type="Proteomes" id="UP000028725"/>
    </source>
</evidence>
<comment type="caution">
    <text evidence="2">The sequence shown here is derived from an EMBL/GenBank/DDBJ whole genome shotgun (WGS) entry which is preliminary data.</text>
</comment>
<organism evidence="2 3">
    <name type="scientific">Hyalangium minutum</name>
    <dbReference type="NCBI Taxonomy" id="394096"/>
    <lineage>
        <taxon>Bacteria</taxon>
        <taxon>Pseudomonadati</taxon>
        <taxon>Myxococcota</taxon>
        <taxon>Myxococcia</taxon>
        <taxon>Myxococcales</taxon>
        <taxon>Cystobacterineae</taxon>
        <taxon>Archangiaceae</taxon>
        <taxon>Hyalangium</taxon>
    </lineage>
</organism>
<protein>
    <recommendedName>
        <fullName evidence="1">DUF403 domain-containing protein</fullName>
    </recommendedName>
</protein>
<proteinExistence type="predicted"/>
<reference evidence="2 3" key="1">
    <citation type="submission" date="2014-04" db="EMBL/GenBank/DDBJ databases">
        <title>Genome assembly of Hyalangium minutum DSM 14724.</title>
        <authorList>
            <person name="Sharma G."/>
            <person name="Subramanian S."/>
        </authorList>
    </citation>
    <scope>NUCLEOTIDE SEQUENCE [LARGE SCALE GENOMIC DNA]</scope>
    <source>
        <strain evidence="2 3">DSM 14724</strain>
    </source>
</reference>
<dbReference type="PANTHER" id="PTHR34595:SF7">
    <property type="entry name" value="SLL1039 PROTEIN"/>
    <property type="match status" value="1"/>
</dbReference>
<evidence type="ECO:0000313" key="2">
    <source>
        <dbReference type="EMBL" id="KFE59516.1"/>
    </source>
</evidence>
<dbReference type="STRING" id="394096.DB31_6108"/>
<dbReference type="EMBL" id="JMCB01000033">
    <property type="protein sequence ID" value="KFE59516.1"/>
    <property type="molecule type" value="Genomic_DNA"/>
</dbReference>
<dbReference type="Proteomes" id="UP000028725">
    <property type="component" value="Unassembled WGS sequence"/>
</dbReference>
<keyword evidence="3" id="KW-1185">Reference proteome</keyword>
<dbReference type="OrthoDB" id="9803532at2"/>
<dbReference type="RefSeq" id="WP_044199625.1">
    <property type="nucleotide sequence ID" value="NZ_JMCB01000033.1"/>
</dbReference>
<dbReference type="AlphaFoldDB" id="A0A085VVQ3"/>
<evidence type="ECO:0000259" key="1">
    <source>
        <dbReference type="Pfam" id="PF04168"/>
    </source>
</evidence>
<gene>
    <name evidence="2" type="ORF">DB31_6108</name>
</gene>
<dbReference type="InterPro" id="IPR051680">
    <property type="entry name" value="ATP-dep_Glu-Cys_Ligase-2"/>
</dbReference>